<name>K9WB12_9CYAN</name>
<dbReference type="RefSeq" id="WP_015181124.1">
    <property type="nucleotide sequence ID" value="NC_019738.1"/>
</dbReference>
<dbReference type="AlphaFoldDB" id="K9WB12"/>
<evidence type="ECO:0000313" key="1">
    <source>
        <dbReference type="EMBL" id="AFZ16964.1"/>
    </source>
</evidence>
<organism evidence="1 2">
    <name type="scientific">Allocoleopsis franciscana PCC 7113</name>
    <dbReference type="NCBI Taxonomy" id="1173027"/>
    <lineage>
        <taxon>Bacteria</taxon>
        <taxon>Bacillati</taxon>
        <taxon>Cyanobacteriota</taxon>
        <taxon>Cyanophyceae</taxon>
        <taxon>Coleofasciculales</taxon>
        <taxon>Coleofasciculaceae</taxon>
        <taxon>Allocoleopsis</taxon>
        <taxon>Allocoleopsis franciscana</taxon>
    </lineage>
</organism>
<dbReference type="KEGG" id="mic:Mic7113_1070"/>
<evidence type="ECO:0000313" key="2">
    <source>
        <dbReference type="Proteomes" id="UP000010471"/>
    </source>
</evidence>
<dbReference type="STRING" id="1173027.Mic7113_1070"/>
<protein>
    <submittedName>
        <fullName evidence="1">Uncharacterized protein</fullName>
    </submittedName>
</protein>
<dbReference type="Proteomes" id="UP000010471">
    <property type="component" value="Chromosome"/>
</dbReference>
<dbReference type="EMBL" id="CP003630">
    <property type="protein sequence ID" value="AFZ16964.1"/>
    <property type="molecule type" value="Genomic_DNA"/>
</dbReference>
<dbReference type="eggNOG" id="ENOG502ZDEI">
    <property type="taxonomic scope" value="Bacteria"/>
</dbReference>
<sequence>MATETKTAFRLNASSDHKRELLDSFTYLVTYKRVSKKAREVSKKVSKIKYNPVNVPRLINQLRRLGSESNFWEEPLINTTCDEEIVLEWWNKNRKLTIYISENRIEYIKVWGPDIDNEMQDGLIISYETLRELWEWISAKG</sequence>
<accession>K9WB12</accession>
<gene>
    <name evidence="1" type="ORF">Mic7113_1070</name>
</gene>
<proteinExistence type="predicted"/>
<reference evidence="1 2" key="1">
    <citation type="submission" date="2012-06" db="EMBL/GenBank/DDBJ databases">
        <title>Finished chromosome of genome of Microcoleus sp. PCC 7113.</title>
        <authorList>
            <consortium name="US DOE Joint Genome Institute"/>
            <person name="Gugger M."/>
            <person name="Coursin T."/>
            <person name="Rippka R."/>
            <person name="Tandeau De Marsac N."/>
            <person name="Huntemann M."/>
            <person name="Wei C.-L."/>
            <person name="Han J."/>
            <person name="Detter J.C."/>
            <person name="Han C."/>
            <person name="Tapia R."/>
            <person name="Chen A."/>
            <person name="Kyrpides N."/>
            <person name="Mavromatis K."/>
            <person name="Markowitz V."/>
            <person name="Szeto E."/>
            <person name="Ivanova N."/>
            <person name="Pagani I."/>
            <person name="Pati A."/>
            <person name="Goodwin L."/>
            <person name="Nordberg H.P."/>
            <person name="Cantor M.N."/>
            <person name="Hua S.X."/>
            <person name="Woyke T."/>
            <person name="Kerfeld C.A."/>
        </authorList>
    </citation>
    <scope>NUCLEOTIDE SEQUENCE [LARGE SCALE GENOMIC DNA]</scope>
    <source>
        <strain evidence="1 2">PCC 7113</strain>
    </source>
</reference>
<keyword evidence="2" id="KW-1185">Reference proteome</keyword>
<dbReference type="HOGENOM" id="CLU_1823158_0_0_3"/>
<dbReference type="OrthoDB" id="583757at2"/>